<evidence type="ECO:0000313" key="1">
    <source>
        <dbReference type="EMBL" id="KAK0508969.1"/>
    </source>
</evidence>
<name>A0AA39QW14_9LECA</name>
<keyword evidence="2" id="KW-1185">Reference proteome</keyword>
<evidence type="ECO:0000313" key="2">
    <source>
        <dbReference type="Proteomes" id="UP001166286"/>
    </source>
</evidence>
<dbReference type="EMBL" id="JAFEKC020000019">
    <property type="protein sequence ID" value="KAK0508969.1"/>
    <property type="molecule type" value="Genomic_DNA"/>
</dbReference>
<organism evidence="1 2">
    <name type="scientific">Cladonia borealis</name>
    <dbReference type="NCBI Taxonomy" id="184061"/>
    <lineage>
        <taxon>Eukaryota</taxon>
        <taxon>Fungi</taxon>
        <taxon>Dikarya</taxon>
        <taxon>Ascomycota</taxon>
        <taxon>Pezizomycotina</taxon>
        <taxon>Lecanoromycetes</taxon>
        <taxon>OSLEUM clade</taxon>
        <taxon>Lecanoromycetidae</taxon>
        <taxon>Lecanorales</taxon>
        <taxon>Lecanorineae</taxon>
        <taxon>Cladoniaceae</taxon>
        <taxon>Cladonia</taxon>
    </lineage>
</organism>
<dbReference type="Proteomes" id="UP001166286">
    <property type="component" value="Unassembled WGS sequence"/>
</dbReference>
<dbReference type="AlphaFoldDB" id="A0AA39QW14"/>
<reference evidence="1" key="1">
    <citation type="submission" date="2023-03" db="EMBL/GenBank/DDBJ databases">
        <title>Complete genome of Cladonia borealis.</title>
        <authorList>
            <person name="Park H."/>
        </authorList>
    </citation>
    <scope>NUCLEOTIDE SEQUENCE</scope>
    <source>
        <strain evidence="1">ANT050790</strain>
    </source>
</reference>
<gene>
    <name evidence="1" type="ORF">JMJ35_008340</name>
</gene>
<dbReference type="InterPro" id="IPR036188">
    <property type="entry name" value="FAD/NAD-bd_sf"/>
</dbReference>
<protein>
    <submittedName>
        <fullName evidence="1">Uncharacterized protein</fullName>
    </submittedName>
</protein>
<comment type="caution">
    <text evidence="1">The sequence shown here is derived from an EMBL/GenBank/DDBJ whole genome shotgun (WGS) entry which is preliminary data.</text>
</comment>
<dbReference type="Gene3D" id="3.50.50.60">
    <property type="entry name" value="FAD/NAD(P)-binding domain"/>
    <property type="match status" value="1"/>
</dbReference>
<sequence length="298" mass="34100">MVDETYSLTAWGRKLVANIWSGADQGRDLARFSDRKDALPGFENLKSSTIIFWATGPLGMIGHEDFWDIISRNVSIYRSDVRTKKSRSIVLENSSEVTSEVLFCGTRWSQHYPFLSEEQAVEFGLPHRHDAELETAKELSKWQSFLKEADETVLKQSLQLADLPPNFKQPTKTTTSKLYNCIAPLNDSSIAFVGHIQISDSFRSAEAQAIWTTDFFDKNVQIPDIEQAEREVAYLNAFSRRRYPSHGTEGNYFHFDLVGYTDRLMADIGLKSHRKGGWWSDLTFPCIASDFKEIKDEY</sequence>
<accession>A0AA39QW14</accession>
<proteinExistence type="predicted"/>